<keyword evidence="5" id="KW-1185">Reference proteome</keyword>
<dbReference type="PANTHER" id="PTHR43708">
    <property type="entry name" value="CONSERVED EXPRESSED OXIDOREDUCTASE (EUROFUNG)"/>
    <property type="match status" value="1"/>
</dbReference>
<dbReference type="Pfam" id="PF01408">
    <property type="entry name" value="GFO_IDH_MocA"/>
    <property type="match status" value="1"/>
</dbReference>
<dbReference type="AlphaFoldDB" id="A0A841HV68"/>
<gene>
    <name evidence="4" type="ORF">HNR42_000228</name>
</gene>
<feature type="domain" description="GFO/IDH/MocA-like oxidoreductase" evidence="3">
    <location>
        <begin position="149"/>
        <end position="280"/>
    </location>
</feature>
<dbReference type="SUPFAM" id="SSF51735">
    <property type="entry name" value="NAD(P)-binding Rossmann-fold domains"/>
    <property type="match status" value="1"/>
</dbReference>
<feature type="region of interest" description="Disordered" evidence="1">
    <location>
        <begin position="376"/>
        <end position="396"/>
    </location>
</feature>
<dbReference type="RefSeq" id="WP_343058128.1">
    <property type="nucleotide sequence ID" value="NZ_JACHHG010000001.1"/>
</dbReference>
<dbReference type="InterPro" id="IPR036291">
    <property type="entry name" value="NAD(P)-bd_dom_sf"/>
</dbReference>
<accession>A0A841HV68</accession>
<dbReference type="InterPro" id="IPR000683">
    <property type="entry name" value="Gfo/Idh/MocA-like_OxRdtase_N"/>
</dbReference>
<feature type="domain" description="Gfo/Idh/MocA-like oxidoreductase N-terminal" evidence="2">
    <location>
        <begin position="9"/>
        <end position="141"/>
    </location>
</feature>
<dbReference type="InterPro" id="IPR055170">
    <property type="entry name" value="GFO_IDH_MocA-like_dom"/>
</dbReference>
<comment type="caution">
    <text evidence="4">The sequence shown here is derived from an EMBL/GenBank/DDBJ whole genome shotgun (WGS) entry which is preliminary data.</text>
</comment>
<evidence type="ECO:0000313" key="5">
    <source>
        <dbReference type="Proteomes" id="UP000569951"/>
    </source>
</evidence>
<dbReference type="Proteomes" id="UP000569951">
    <property type="component" value="Unassembled WGS sequence"/>
</dbReference>
<dbReference type="GO" id="GO:0000166">
    <property type="term" value="F:nucleotide binding"/>
    <property type="evidence" value="ECO:0007669"/>
    <property type="project" value="InterPro"/>
</dbReference>
<proteinExistence type="predicted"/>
<evidence type="ECO:0000313" key="4">
    <source>
        <dbReference type="EMBL" id="MBB6096816.1"/>
    </source>
</evidence>
<dbReference type="EMBL" id="JACHHG010000001">
    <property type="protein sequence ID" value="MBB6096816.1"/>
    <property type="molecule type" value="Genomic_DNA"/>
</dbReference>
<organism evidence="4 5">
    <name type="scientific">Deinobacterium chartae</name>
    <dbReference type="NCBI Taxonomy" id="521158"/>
    <lineage>
        <taxon>Bacteria</taxon>
        <taxon>Thermotogati</taxon>
        <taxon>Deinococcota</taxon>
        <taxon>Deinococci</taxon>
        <taxon>Deinococcales</taxon>
        <taxon>Deinococcaceae</taxon>
        <taxon>Deinobacterium</taxon>
    </lineage>
</organism>
<reference evidence="4 5" key="1">
    <citation type="submission" date="2020-08" db="EMBL/GenBank/DDBJ databases">
        <title>Genomic Encyclopedia of Type Strains, Phase IV (KMG-IV): sequencing the most valuable type-strain genomes for metagenomic binning, comparative biology and taxonomic classification.</title>
        <authorList>
            <person name="Goeker M."/>
        </authorList>
    </citation>
    <scope>NUCLEOTIDE SEQUENCE [LARGE SCALE GENOMIC DNA]</scope>
    <source>
        <strain evidence="4 5">DSM 21458</strain>
    </source>
</reference>
<name>A0A841HV68_9DEIO</name>
<dbReference type="Gene3D" id="3.40.50.720">
    <property type="entry name" value="NAD(P)-binding Rossmann-like Domain"/>
    <property type="match status" value="1"/>
</dbReference>
<dbReference type="InterPro" id="IPR051317">
    <property type="entry name" value="Gfo/Idh/MocA_oxidoreduct"/>
</dbReference>
<evidence type="ECO:0000259" key="2">
    <source>
        <dbReference type="Pfam" id="PF01408"/>
    </source>
</evidence>
<dbReference type="Gene3D" id="3.30.360.10">
    <property type="entry name" value="Dihydrodipicolinate Reductase, domain 2"/>
    <property type="match status" value="1"/>
</dbReference>
<dbReference type="SUPFAM" id="SSF55347">
    <property type="entry name" value="Glyceraldehyde-3-phosphate dehydrogenase-like, C-terminal domain"/>
    <property type="match status" value="1"/>
</dbReference>
<dbReference type="PANTHER" id="PTHR43708:SF3">
    <property type="entry name" value="OXIDOREDUCTASE"/>
    <property type="match status" value="1"/>
</dbReference>
<sequence length="396" mass="43117">MPTESVRKLRMGMVGGGQGAFIGAVHRMAAALDGQIEFVAGALSSTRERALASGRALGLEERRNYGSWEEMLERELSLPASERIDFVSVVTPNHMHYPVARAFAEAGIHVVCDKPLVHSSAQAADLLDTAARSGVVFAVTYNYTGYPMVRQAREMVRSGQLGEIRKVIVEYHQGWLATHLEAQGNKQADWRTDPARSGIAGAVGDIGSHAENLVSTVTGLELEAICAELTTFVPGRQLDDDASLLLRFSGGARGVLMCSQIEIGGENDLRLRVFGTRGSLSWRQEDPNELHFYPLEGPEQVLRRAGGYLGPAAARATRLPSGHPEAFLEAFANVYLGAAAAIRARQEGRTPEAGEADYPTLEDGARGVHFIEKTVESARSETKWTDARWRRPQPVR</sequence>
<feature type="compositionally biased region" description="Basic and acidic residues" evidence="1">
    <location>
        <begin position="376"/>
        <end position="389"/>
    </location>
</feature>
<evidence type="ECO:0000256" key="1">
    <source>
        <dbReference type="SAM" id="MobiDB-lite"/>
    </source>
</evidence>
<protein>
    <submittedName>
        <fullName evidence="4">Putative dehydrogenase</fullName>
    </submittedName>
</protein>
<dbReference type="Pfam" id="PF22725">
    <property type="entry name" value="GFO_IDH_MocA_C3"/>
    <property type="match status" value="1"/>
</dbReference>
<evidence type="ECO:0000259" key="3">
    <source>
        <dbReference type="Pfam" id="PF22725"/>
    </source>
</evidence>